<reference evidence="1" key="1">
    <citation type="journal article" date="2015" name="Nature">
        <title>Complex archaea that bridge the gap between prokaryotes and eukaryotes.</title>
        <authorList>
            <person name="Spang A."/>
            <person name="Saw J.H."/>
            <person name="Jorgensen S.L."/>
            <person name="Zaremba-Niedzwiedzka K."/>
            <person name="Martijn J."/>
            <person name="Lind A.E."/>
            <person name="van Eijk R."/>
            <person name="Schleper C."/>
            <person name="Guy L."/>
            <person name="Ettema T.J."/>
        </authorList>
    </citation>
    <scope>NUCLEOTIDE SEQUENCE</scope>
</reference>
<proteinExistence type="predicted"/>
<organism evidence="1">
    <name type="scientific">marine sediment metagenome</name>
    <dbReference type="NCBI Taxonomy" id="412755"/>
    <lineage>
        <taxon>unclassified sequences</taxon>
        <taxon>metagenomes</taxon>
        <taxon>ecological metagenomes</taxon>
    </lineage>
</organism>
<evidence type="ECO:0000313" key="1">
    <source>
        <dbReference type="EMBL" id="KKM75862.1"/>
    </source>
</evidence>
<protein>
    <submittedName>
        <fullName evidence="1">Uncharacterized protein</fullName>
    </submittedName>
</protein>
<dbReference type="EMBL" id="LAZR01008903">
    <property type="protein sequence ID" value="KKM75862.1"/>
    <property type="molecule type" value="Genomic_DNA"/>
</dbReference>
<comment type="caution">
    <text evidence="1">The sequence shown here is derived from an EMBL/GenBank/DDBJ whole genome shotgun (WGS) entry which is preliminary data.</text>
</comment>
<accession>A0A0F9N2W5</accession>
<gene>
    <name evidence="1" type="ORF">LCGC14_1386000</name>
</gene>
<sequence length="87" mass="9929">MKLCEGINKYSDTDQVQCRHAARRVSEGRHYCHEHFDIVIDAAKSKVVEEVVTFLDGCKKAHHVISEAHNLTKTVNRLKELGWEPGD</sequence>
<name>A0A0F9N2W5_9ZZZZ</name>
<dbReference type="AlphaFoldDB" id="A0A0F9N2W5"/>